<dbReference type="PANTHER" id="PTHR43000">
    <property type="entry name" value="DTDP-D-GLUCOSE 4,6-DEHYDRATASE-RELATED"/>
    <property type="match status" value="1"/>
</dbReference>
<reference evidence="2" key="1">
    <citation type="submission" date="2022-12" db="EMBL/GenBank/DDBJ databases">
        <title>Polyphasic identification of a Novel Hot-Spring Cyanobacterium Ocullathermofonsia sinensis gen nov. sp. nov. and Genomic Insights on its Adaptations to the Thermal Habitat.</title>
        <authorList>
            <person name="Daroch M."/>
            <person name="Tang J."/>
            <person name="Jiang Y."/>
        </authorList>
    </citation>
    <scope>NUCLEOTIDE SEQUENCE</scope>
    <source>
        <strain evidence="2">PKUAC-SCTA174</strain>
    </source>
</reference>
<gene>
    <name evidence="2" type="primary">rfbG</name>
    <name evidence="2" type="ORF">OXH18_11545</name>
</gene>
<evidence type="ECO:0000259" key="1">
    <source>
        <dbReference type="Pfam" id="PF16363"/>
    </source>
</evidence>
<sequence>MLNHNFWQGKQVFITGHTGFKGSWLSLWLQMLGAEVTGFALEPPTNPSLFELARVAQGMTSIVGDILDMAHLQQALRAAQPEIVIHMAAQPLVRRSYENPIETYSVNVLGTAHLLEAVRQVTSVRAVVDITTDKCYENREWPWGYREDDALGGYDPYSSSKACAEMVVAAYRNSFFNPKRYEEHGVALATTRAGNVIGGGDWAADRLVPDILKALMRDEPVQIRHPQATRPWQHVLEPLNGYLMVAERLYNEGIAYAEAWNFGPNDNGVETVGWIADRLYQLWGNGARWQRDACTTHVHENTFLKLDCSKAQTRLGWRPQLDLHTTLQWIVIWTKAYQAGANMRAITEGQIRQFMAIDATRAAALGETTAVPQLVLH</sequence>
<evidence type="ECO:0000313" key="2">
    <source>
        <dbReference type="EMBL" id="WAL62592.1"/>
    </source>
</evidence>
<protein>
    <submittedName>
        <fullName evidence="2">CDP-glucose 4,6-dehydratase</fullName>
        <ecNumber evidence="2">4.2.1.45</ecNumber>
    </submittedName>
</protein>
<dbReference type="EMBL" id="CP113797">
    <property type="protein sequence ID" value="WAL62592.1"/>
    <property type="molecule type" value="Genomic_DNA"/>
</dbReference>
<accession>A0A9E8ZIX8</accession>
<keyword evidence="3" id="KW-1185">Reference proteome</keyword>
<dbReference type="SUPFAM" id="SSF51735">
    <property type="entry name" value="NAD(P)-binding Rossmann-fold domains"/>
    <property type="match status" value="1"/>
</dbReference>
<dbReference type="CDD" id="cd05252">
    <property type="entry name" value="CDP_GD_SDR_e"/>
    <property type="match status" value="1"/>
</dbReference>
<dbReference type="AlphaFoldDB" id="A0A9E8ZIX8"/>
<organism evidence="2 3">
    <name type="scientific">Thermocoleostomius sinensis A174</name>
    <dbReference type="NCBI Taxonomy" id="2016057"/>
    <lineage>
        <taxon>Bacteria</taxon>
        <taxon>Bacillati</taxon>
        <taxon>Cyanobacteriota</taxon>
        <taxon>Cyanophyceae</taxon>
        <taxon>Oculatellales</taxon>
        <taxon>Oculatellaceae</taxon>
        <taxon>Thermocoleostomius</taxon>
    </lineage>
</organism>
<feature type="domain" description="NAD(P)-binding" evidence="1">
    <location>
        <begin position="13"/>
        <end position="327"/>
    </location>
</feature>
<dbReference type="Gene3D" id="3.90.25.10">
    <property type="entry name" value="UDP-galactose 4-epimerase, domain 1"/>
    <property type="match status" value="1"/>
</dbReference>
<dbReference type="GO" id="GO:0047733">
    <property type="term" value="F:CDP-glucose 4,6-dehydratase activity"/>
    <property type="evidence" value="ECO:0007669"/>
    <property type="project" value="UniProtKB-EC"/>
</dbReference>
<dbReference type="Pfam" id="PF16363">
    <property type="entry name" value="GDP_Man_Dehyd"/>
    <property type="match status" value="1"/>
</dbReference>
<proteinExistence type="predicted"/>
<dbReference type="EC" id="4.2.1.45" evidence="2"/>
<dbReference type="InterPro" id="IPR013445">
    <property type="entry name" value="CDP_4_6_deHydtase"/>
</dbReference>
<keyword evidence="2" id="KW-0456">Lyase</keyword>
<evidence type="ECO:0000313" key="3">
    <source>
        <dbReference type="Proteomes" id="UP001163152"/>
    </source>
</evidence>
<dbReference type="RefSeq" id="WP_268612932.1">
    <property type="nucleotide sequence ID" value="NZ_CP113797.1"/>
</dbReference>
<dbReference type="InterPro" id="IPR016040">
    <property type="entry name" value="NAD(P)-bd_dom"/>
</dbReference>
<name>A0A9E8ZIX8_9CYAN</name>
<dbReference type="Gene3D" id="3.40.50.720">
    <property type="entry name" value="NAD(P)-binding Rossmann-like Domain"/>
    <property type="match status" value="1"/>
</dbReference>
<dbReference type="Proteomes" id="UP001163152">
    <property type="component" value="Chromosome"/>
</dbReference>
<dbReference type="KEGG" id="tsin:OXH18_11545"/>
<dbReference type="InterPro" id="IPR036291">
    <property type="entry name" value="NAD(P)-bd_dom_sf"/>
</dbReference>
<dbReference type="NCBIfam" id="TIGR02622">
    <property type="entry name" value="CDP_4_6_dhtase"/>
    <property type="match status" value="1"/>
</dbReference>